<dbReference type="Proteomes" id="UP000198480">
    <property type="component" value="Unassembled WGS sequence"/>
</dbReference>
<gene>
    <name evidence="9" type="ORF">SAMN06295967_107171</name>
</gene>
<keyword evidence="4" id="KW-0472">Membrane</keyword>
<dbReference type="AlphaFoldDB" id="A0A239DR09"/>
<dbReference type="Gene3D" id="1.25.40.390">
    <property type="match status" value="1"/>
</dbReference>
<evidence type="ECO:0000313" key="10">
    <source>
        <dbReference type="Proteomes" id="UP000198480"/>
    </source>
</evidence>
<dbReference type="Pfam" id="PF14322">
    <property type="entry name" value="SusD-like_3"/>
    <property type="match status" value="1"/>
</dbReference>
<evidence type="ECO:0000259" key="8">
    <source>
        <dbReference type="Pfam" id="PF14322"/>
    </source>
</evidence>
<evidence type="ECO:0000256" key="3">
    <source>
        <dbReference type="ARBA" id="ARBA00022729"/>
    </source>
</evidence>
<dbReference type="PROSITE" id="PS51257">
    <property type="entry name" value="PROKAR_LIPOPROTEIN"/>
    <property type="match status" value="1"/>
</dbReference>
<comment type="subcellular location">
    <subcellularLocation>
        <location evidence="1">Cell outer membrane</location>
    </subcellularLocation>
</comment>
<accession>A0A239DR09</accession>
<dbReference type="Pfam" id="PF07980">
    <property type="entry name" value="SusD_RagB"/>
    <property type="match status" value="1"/>
</dbReference>
<keyword evidence="10" id="KW-1185">Reference proteome</keyword>
<name>A0A239DR09_9BACT</name>
<evidence type="ECO:0000256" key="2">
    <source>
        <dbReference type="ARBA" id="ARBA00006275"/>
    </source>
</evidence>
<feature type="domain" description="SusD-like N-terminal" evidence="8">
    <location>
        <begin position="22"/>
        <end position="230"/>
    </location>
</feature>
<dbReference type="InterPro" id="IPR012944">
    <property type="entry name" value="SusD_RagB_dom"/>
</dbReference>
<protein>
    <submittedName>
        <fullName evidence="9">RagB/SusD domain-containing protein</fullName>
    </submittedName>
</protein>
<feature type="signal peptide" evidence="6">
    <location>
        <begin position="1"/>
        <end position="21"/>
    </location>
</feature>
<dbReference type="InterPro" id="IPR033985">
    <property type="entry name" value="SusD-like_N"/>
</dbReference>
<proteinExistence type="inferred from homology"/>
<dbReference type="OrthoDB" id="621570at2"/>
<dbReference type="EMBL" id="FZOK01000007">
    <property type="protein sequence ID" value="SNS34338.1"/>
    <property type="molecule type" value="Genomic_DNA"/>
</dbReference>
<feature type="chain" id="PRO_5012466952" evidence="6">
    <location>
        <begin position="22"/>
        <end position="469"/>
    </location>
</feature>
<sequence length="469" mass="51789">MKKNILKCFAIGLILTISSCAEWLNVEPRQSIDSATALSSEEAITAATNGIYARFRAVALYGRDFIAIPELLADNAFNTGAGNRLVGQFNNQPGSHMSNWGTAYFTINQINLVLKALGEVELPTTFRNRIRGEVLFLRALLYHDLARVYAYDPTADIPQFNNGGVPILENGSLAVADVIYPARASVTEVYDFIYSDLEESYSLLQNLGNQRSPHFVTAGAVAALFSRVALYRGDYQRSIVQADLAMASGGATFPSDPVSGWRTPIHPESFFEIVFTTPDNIGVNESLRATFMTRNFLNDPNPASHGNVVFSDGLVAAFPEEDLRRQLQQRGLAVNSALTEINKFAGKNGVANLDNVPVIRYSEAITNKAEAHYHLGQFGSALTEINKLRVRAGLVALADITGPQVLEEILAEKRREFAFEGHRFFDLKRLGRDITKMNGVLEFTDFRVLGNLPNREIDVNTNLVQNRGY</sequence>
<feature type="domain" description="RagB/SusD" evidence="7">
    <location>
        <begin position="347"/>
        <end position="432"/>
    </location>
</feature>
<dbReference type="SUPFAM" id="SSF48452">
    <property type="entry name" value="TPR-like"/>
    <property type="match status" value="1"/>
</dbReference>
<keyword evidence="5" id="KW-0998">Cell outer membrane</keyword>
<evidence type="ECO:0000259" key="7">
    <source>
        <dbReference type="Pfam" id="PF07980"/>
    </source>
</evidence>
<evidence type="ECO:0000256" key="4">
    <source>
        <dbReference type="ARBA" id="ARBA00023136"/>
    </source>
</evidence>
<dbReference type="CDD" id="cd08977">
    <property type="entry name" value="SusD"/>
    <property type="match status" value="1"/>
</dbReference>
<reference evidence="10" key="1">
    <citation type="submission" date="2017-06" db="EMBL/GenBank/DDBJ databases">
        <authorList>
            <person name="Varghese N."/>
            <person name="Submissions S."/>
        </authorList>
    </citation>
    <scope>NUCLEOTIDE SEQUENCE [LARGE SCALE GENOMIC DNA]</scope>
    <source>
        <strain evidence="10">5C</strain>
    </source>
</reference>
<keyword evidence="3 6" id="KW-0732">Signal</keyword>
<evidence type="ECO:0000256" key="1">
    <source>
        <dbReference type="ARBA" id="ARBA00004442"/>
    </source>
</evidence>
<evidence type="ECO:0000256" key="5">
    <source>
        <dbReference type="ARBA" id="ARBA00023237"/>
    </source>
</evidence>
<evidence type="ECO:0000256" key="6">
    <source>
        <dbReference type="SAM" id="SignalP"/>
    </source>
</evidence>
<organism evidence="9 10">
    <name type="scientific">Belliella buryatensis</name>
    <dbReference type="NCBI Taxonomy" id="1500549"/>
    <lineage>
        <taxon>Bacteria</taxon>
        <taxon>Pseudomonadati</taxon>
        <taxon>Bacteroidota</taxon>
        <taxon>Cytophagia</taxon>
        <taxon>Cytophagales</taxon>
        <taxon>Cyclobacteriaceae</taxon>
        <taxon>Belliella</taxon>
    </lineage>
</organism>
<dbReference type="GO" id="GO:0009279">
    <property type="term" value="C:cell outer membrane"/>
    <property type="evidence" value="ECO:0007669"/>
    <property type="project" value="UniProtKB-SubCell"/>
</dbReference>
<comment type="similarity">
    <text evidence="2">Belongs to the SusD family.</text>
</comment>
<dbReference type="RefSeq" id="WP_089240168.1">
    <property type="nucleotide sequence ID" value="NZ_FZOK01000007.1"/>
</dbReference>
<dbReference type="InterPro" id="IPR011990">
    <property type="entry name" value="TPR-like_helical_dom_sf"/>
</dbReference>
<evidence type="ECO:0000313" key="9">
    <source>
        <dbReference type="EMBL" id="SNS34338.1"/>
    </source>
</evidence>